<evidence type="ECO:0008006" key="5">
    <source>
        <dbReference type="Google" id="ProtNLM"/>
    </source>
</evidence>
<feature type="domain" description="S-Me-THD-like C-terminal" evidence="2">
    <location>
        <begin position="172"/>
        <end position="357"/>
    </location>
</feature>
<gene>
    <name evidence="3" type="ORF">B9Q03_07280</name>
</gene>
<evidence type="ECO:0000259" key="1">
    <source>
        <dbReference type="Pfam" id="PF06032"/>
    </source>
</evidence>
<evidence type="ECO:0000313" key="4">
    <source>
        <dbReference type="Proteomes" id="UP000240322"/>
    </source>
</evidence>
<dbReference type="Pfam" id="PF06032">
    <property type="entry name" value="S-Me-THD_N"/>
    <property type="match status" value="1"/>
</dbReference>
<dbReference type="InterPro" id="IPR027479">
    <property type="entry name" value="S-Me-THD_N_sf"/>
</dbReference>
<dbReference type="InterPro" id="IPR048350">
    <property type="entry name" value="S-Me-THD-like_C"/>
</dbReference>
<dbReference type="AlphaFoldDB" id="A0A2R6AV57"/>
<dbReference type="Pfam" id="PF20906">
    <property type="entry name" value="S-Me-THD_C"/>
    <property type="match status" value="1"/>
</dbReference>
<organism evidence="3 4">
    <name type="scientific">Candidatus Marsarchaeota G2 archaeon OSP_D</name>
    <dbReference type="NCBI Taxonomy" id="1978157"/>
    <lineage>
        <taxon>Archaea</taxon>
        <taxon>Candidatus Marsarchaeota</taxon>
        <taxon>Candidatus Marsarchaeota group 2</taxon>
    </lineage>
</organism>
<proteinExistence type="predicted"/>
<dbReference type="Gene3D" id="2.40.390.10">
    <property type="entry name" value="CV3147-like"/>
    <property type="match status" value="1"/>
</dbReference>
<dbReference type="EMBL" id="NEXE01000067">
    <property type="protein sequence ID" value="PSN90260.1"/>
    <property type="molecule type" value="Genomic_DNA"/>
</dbReference>
<protein>
    <recommendedName>
        <fullName evidence="5">DUF917 domain-containing protein</fullName>
    </recommendedName>
</protein>
<name>A0A2R6AV57_9ARCH</name>
<accession>A0A2R6AV57</accession>
<dbReference type="InterPro" id="IPR010318">
    <property type="entry name" value="S-Me-THD_N"/>
</dbReference>
<evidence type="ECO:0000259" key="2">
    <source>
        <dbReference type="Pfam" id="PF20906"/>
    </source>
</evidence>
<feature type="domain" description="S-Me-THD N-terminal" evidence="1">
    <location>
        <begin position="7"/>
        <end position="165"/>
    </location>
</feature>
<dbReference type="Gene3D" id="3.40.1610.10">
    <property type="entry name" value="CV3147-like domain"/>
    <property type="match status" value="1"/>
</dbReference>
<evidence type="ECO:0000313" key="3">
    <source>
        <dbReference type="EMBL" id="PSN90260.1"/>
    </source>
</evidence>
<reference evidence="3 4" key="1">
    <citation type="submission" date="2017-04" db="EMBL/GenBank/DDBJ databases">
        <title>Novel microbial lineages endemic to geothermal iron-oxide mats fill important gaps in the evolutionary history of Archaea.</title>
        <authorList>
            <person name="Jay Z.J."/>
            <person name="Beam J.P."/>
            <person name="Dlakic M."/>
            <person name="Rusch D.B."/>
            <person name="Kozubal M.A."/>
            <person name="Inskeep W.P."/>
        </authorList>
    </citation>
    <scope>NUCLEOTIDE SEQUENCE [LARGE SCALE GENOMIC DNA]</scope>
    <source>
        <strain evidence="3">OSP_D</strain>
    </source>
</reference>
<comment type="caution">
    <text evidence="3">The sequence shown here is derived from an EMBL/GenBank/DDBJ whole genome shotgun (WGS) entry which is preliminary data.</text>
</comment>
<dbReference type="InterPro" id="IPR024071">
    <property type="entry name" value="S-Me-THD_C_sf"/>
</dbReference>
<dbReference type="SUPFAM" id="SSF160991">
    <property type="entry name" value="CV3147-like"/>
    <property type="match status" value="1"/>
</dbReference>
<dbReference type="Proteomes" id="UP000240322">
    <property type="component" value="Unassembled WGS sequence"/>
</dbReference>
<sequence>MRTLSRKDVENLIVGATIMGVGGGGSPDSGLNSVLEAMDQGKKIVLVSTQEMQRDELVVSPYYVGSVATIGRAVERRVADPMSEAAALLEKTLGGKIRATVSSEIGGGNTGACLAISAKLGVPTVDGDLMGRAGPELHQSTANIFGYPMTPSAIVAEAGNKVVVHSAAGIDEYEAIARHISVVSGGHAAVVDTPLLGSQVDKCTVKGTLSQCITIGEARRSALERGDDPVLAVASKLRHGKLVFRGRVSRYEWKDQAGFLVGEAEVEGTGEYAAKRLKTWIKNEHIICWLEGKPVILPPDLITFLDPRTALGITNDKLSVGQEVAVVGASADEVWRTERGLQLFGPKHFGFNYEYTPFENLL</sequence>